<dbReference type="KEGG" id="cbk:CLL_A2087"/>
<feature type="coiled-coil region" evidence="1">
    <location>
        <begin position="24"/>
        <end position="51"/>
    </location>
</feature>
<accession>B2TLJ0</accession>
<protein>
    <submittedName>
        <fullName evidence="2">Uncharacterized protein</fullName>
    </submittedName>
</protein>
<gene>
    <name evidence="2" type="ordered locus">CLL_A2087</name>
</gene>
<evidence type="ECO:0000256" key="1">
    <source>
        <dbReference type="SAM" id="Coils"/>
    </source>
</evidence>
<proteinExistence type="predicted"/>
<reference evidence="2" key="1">
    <citation type="submission" date="2009-06" db="EMBL/GenBank/DDBJ databases">
        <authorList>
            <consortium name="US DOE Joint Genome Institute (JGI-PGF)"/>
            <person name="Lucas S."/>
            <person name="Copeland A."/>
            <person name="Lapidus A."/>
            <person name="Glavina del Rio T."/>
            <person name="Dalin E."/>
            <person name="Tice H."/>
            <person name="Bruce D."/>
            <person name="Goodwin L."/>
            <person name="Pitluck S."/>
            <person name="Kyrpides N."/>
            <person name="Mavromatis K."/>
            <person name="Ivanova N."/>
            <person name="Saunders E."/>
            <person name="Brettin T."/>
            <person name="Detter J.C."/>
            <person name="Han C."/>
            <person name="Larimer F."/>
            <person name="Land M."/>
            <person name="Hauser L."/>
            <person name="Markowitz V."/>
            <person name="Cheng J.-F."/>
            <person name="Hugenholtz P."/>
            <person name="Woyke T."/>
            <person name="Wu D."/>
            <person name="Gronow S."/>
            <person name="Klenk H.-P."/>
            <person name="Eisen J.A."/>
        </authorList>
    </citation>
    <scope>NUCLEOTIDE SEQUENCE</scope>
    <source>
        <strain evidence="2">Eklund 17B</strain>
    </source>
</reference>
<accession>U4P657</accession>
<evidence type="ECO:0000313" key="2">
    <source>
        <dbReference type="EMBL" id="ACD21739.1"/>
    </source>
</evidence>
<name>B2TLJ0_CLOBB</name>
<keyword evidence="1" id="KW-0175">Coiled coil</keyword>
<dbReference type="PATRIC" id="fig|935198.13.peg.2041"/>
<dbReference type="HOGENOM" id="CLU_2971228_0_0_9"/>
<reference evidence="2" key="2">
    <citation type="submission" date="2009-08" db="EMBL/GenBank/DDBJ databases">
        <authorList>
            <person name="Shrivastava S."/>
            <person name="Brinkac L.M."/>
            <person name="Dodson R.J."/>
            <person name="Harkins D.M."/>
            <person name="Durkin A.S."/>
            <person name="Sutton G."/>
        </authorList>
    </citation>
    <scope>NUCLEOTIDE SEQUENCE</scope>
    <source>
        <strain evidence="2">Eklund 17B</strain>
    </source>
</reference>
<organism evidence="2">
    <name type="scientific">Clostridium botulinum (strain Eklund 17B / Type B)</name>
    <dbReference type="NCBI Taxonomy" id="935198"/>
    <lineage>
        <taxon>Bacteria</taxon>
        <taxon>Bacillati</taxon>
        <taxon>Bacillota</taxon>
        <taxon>Clostridia</taxon>
        <taxon>Eubacteriales</taxon>
        <taxon>Clostridiaceae</taxon>
        <taxon>Clostridium</taxon>
    </lineage>
</organism>
<dbReference type="AlphaFoldDB" id="B2TLJ0"/>
<dbReference type="EMBL" id="CP001056">
    <property type="protein sequence ID" value="ACD21739.1"/>
    <property type="molecule type" value="Genomic_DNA"/>
</dbReference>
<sequence length="58" mass="7143">MRKNYEEYNKLVRDRIPEIIERDNKKCEIEIASKEEKYKFLEMKLKEKALETLMIPSH</sequence>